<name>A0A5C5Y154_9PLAN</name>
<proteinExistence type="predicted"/>
<dbReference type="InterPro" id="IPR036515">
    <property type="entry name" value="Transposase_17_sf"/>
</dbReference>
<protein>
    <submittedName>
        <fullName evidence="2">Transposase IS200 like protein</fullName>
    </submittedName>
</protein>
<evidence type="ECO:0000313" key="2">
    <source>
        <dbReference type="EMBL" id="TWT69327.1"/>
    </source>
</evidence>
<reference evidence="2 3" key="1">
    <citation type="submission" date="2019-02" db="EMBL/GenBank/DDBJ databases">
        <title>Deep-cultivation of Planctomycetes and their phenomic and genomic characterization uncovers novel biology.</title>
        <authorList>
            <person name="Wiegand S."/>
            <person name="Jogler M."/>
            <person name="Boedeker C."/>
            <person name="Pinto D."/>
            <person name="Vollmers J."/>
            <person name="Rivas-Marin E."/>
            <person name="Kohn T."/>
            <person name="Peeters S.H."/>
            <person name="Heuer A."/>
            <person name="Rast P."/>
            <person name="Oberbeckmann S."/>
            <person name="Bunk B."/>
            <person name="Jeske O."/>
            <person name="Meyerdierks A."/>
            <person name="Storesund J.E."/>
            <person name="Kallscheuer N."/>
            <person name="Luecker S."/>
            <person name="Lage O.M."/>
            <person name="Pohl T."/>
            <person name="Merkel B.J."/>
            <person name="Hornburger P."/>
            <person name="Mueller R.-W."/>
            <person name="Bruemmer F."/>
            <person name="Labrenz M."/>
            <person name="Spormann A.M."/>
            <person name="Op Den Camp H."/>
            <person name="Overmann J."/>
            <person name="Amann R."/>
            <person name="Jetten M.S.M."/>
            <person name="Mascher T."/>
            <person name="Medema M.H."/>
            <person name="Devos D.P."/>
            <person name="Kaster A.-K."/>
            <person name="Ovreas L."/>
            <person name="Rohde M."/>
            <person name="Galperin M.Y."/>
            <person name="Jogler C."/>
        </authorList>
    </citation>
    <scope>NUCLEOTIDE SEQUENCE [LARGE SCALE GENOMIC DNA]</scope>
    <source>
        <strain evidence="2 3">Pan14r</strain>
    </source>
</reference>
<organism evidence="2 3">
    <name type="scientific">Crateriforma conspicua</name>
    <dbReference type="NCBI Taxonomy" id="2527996"/>
    <lineage>
        <taxon>Bacteria</taxon>
        <taxon>Pseudomonadati</taxon>
        <taxon>Planctomycetota</taxon>
        <taxon>Planctomycetia</taxon>
        <taxon>Planctomycetales</taxon>
        <taxon>Planctomycetaceae</taxon>
        <taxon>Crateriforma</taxon>
    </lineage>
</organism>
<dbReference type="Pfam" id="PF01797">
    <property type="entry name" value="Y1_Tnp"/>
    <property type="match status" value="1"/>
</dbReference>
<dbReference type="InterPro" id="IPR002686">
    <property type="entry name" value="Transposase_17"/>
</dbReference>
<evidence type="ECO:0000313" key="3">
    <source>
        <dbReference type="Proteomes" id="UP000317238"/>
    </source>
</evidence>
<dbReference type="OrthoDB" id="274221at2"/>
<dbReference type="RefSeq" id="WP_146438796.1">
    <property type="nucleotide sequence ID" value="NZ_SJPL01000001.1"/>
</dbReference>
<accession>A0A5C5Y154</accession>
<dbReference type="SUPFAM" id="SSF143422">
    <property type="entry name" value="Transposase IS200-like"/>
    <property type="match status" value="1"/>
</dbReference>
<dbReference type="EMBL" id="SJPL01000001">
    <property type="protein sequence ID" value="TWT69327.1"/>
    <property type="molecule type" value="Genomic_DNA"/>
</dbReference>
<dbReference type="Gene3D" id="3.30.70.1290">
    <property type="entry name" value="Transposase IS200-like"/>
    <property type="match status" value="1"/>
</dbReference>
<feature type="domain" description="Transposase IS200-like" evidence="1">
    <location>
        <begin position="57"/>
        <end position="162"/>
    </location>
</feature>
<dbReference type="GO" id="GO:0004803">
    <property type="term" value="F:transposase activity"/>
    <property type="evidence" value="ECO:0007669"/>
    <property type="project" value="InterPro"/>
</dbReference>
<evidence type="ECO:0000259" key="1">
    <source>
        <dbReference type="Pfam" id="PF01797"/>
    </source>
</evidence>
<dbReference type="GO" id="GO:0003677">
    <property type="term" value="F:DNA binding"/>
    <property type="evidence" value="ECO:0007669"/>
    <property type="project" value="InterPro"/>
</dbReference>
<dbReference type="GO" id="GO:0006313">
    <property type="term" value="P:DNA transposition"/>
    <property type="evidence" value="ECO:0007669"/>
    <property type="project" value="InterPro"/>
</dbReference>
<comment type="caution">
    <text evidence="2">The sequence shown here is derived from an EMBL/GenBank/DDBJ whole genome shotgun (WGS) entry which is preliminary data.</text>
</comment>
<gene>
    <name evidence="2" type="ORF">Pan14r_16120</name>
</gene>
<dbReference type="AlphaFoldDB" id="A0A5C5Y154"/>
<keyword evidence="3" id="KW-1185">Reference proteome</keyword>
<sequence>MPNDFCDPVTLFITWTTYGSWLPGDARGWTRWKQGEQQPQPVLEDWCKDRMNENAVLLESSQRESVEEVIRQHAQRRGWQLHAVSARSNHVHIVVTVVPSIGDPNFRMSDGVKRVRDQFKANATRVLRHGQNPVMNEKVWTKGGDIQLIVTDDDLEQVMIYVSEAQDRMDRGKWG</sequence>
<dbReference type="Proteomes" id="UP000317238">
    <property type="component" value="Unassembled WGS sequence"/>
</dbReference>